<proteinExistence type="inferred from homology"/>
<dbReference type="InterPro" id="IPR027470">
    <property type="entry name" value="Cation_efflux_CTD"/>
</dbReference>
<dbReference type="Proteomes" id="UP000013909">
    <property type="component" value="Unassembled WGS sequence"/>
</dbReference>
<comment type="caution">
    <text evidence="10">The sequence shown here is derived from an EMBL/GenBank/DDBJ whole genome shotgun (WGS) entry which is preliminary data.</text>
</comment>
<dbReference type="GO" id="GO:0015093">
    <property type="term" value="F:ferrous iron transmembrane transporter activity"/>
    <property type="evidence" value="ECO:0007669"/>
    <property type="project" value="TreeGrafter"/>
</dbReference>
<evidence type="ECO:0000256" key="7">
    <source>
        <dbReference type="SAM" id="Phobius"/>
    </source>
</evidence>
<dbReference type="NCBIfam" id="TIGR01297">
    <property type="entry name" value="CDF"/>
    <property type="match status" value="1"/>
</dbReference>
<evidence type="ECO:0000256" key="3">
    <source>
        <dbReference type="ARBA" id="ARBA00022448"/>
    </source>
</evidence>
<dbReference type="InterPro" id="IPR027469">
    <property type="entry name" value="Cation_efflux_TMD_sf"/>
</dbReference>
<evidence type="ECO:0000259" key="8">
    <source>
        <dbReference type="Pfam" id="PF01545"/>
    </source>
</evidence>
<evidence type="ECO:0000256" key="6">
    <source>
        <dbReference type="ARBA" id="ARBA00023136"/>
    </source>
</evidence>
<comment type="similarity">
    <text evidence="2">Belongs to the cation diffusion facilitator (CDF) transporter (TC 2.A.4) family.</text>
</comment>
<evidence type="ECO:0000313" key="11">
    <source>
        <dbReference type="Proteomes" id="UP000013909"/>
    </source>
</evidence>
<dbReference type="InterPro" id="IPR002524">
    <property type="entry name" value="Cation_efflux"/>
</dbReference>
<dbReference type="InterPro" id="IPR050291">
    <property type="entry name" value="CDF_Transporter"/>
</dbReference>
<dbReference type="SUPFAM" id="SSF161111">
    <property type="entry name" value="Cation efflux protein transmembrane domain-like"/>
    <property type="match status" value="1"/>
</dbReference>
<gene>
    <name evidence="10" type="ORF">ADIS_0537</name>
</gene>
<name>R7ZY57_9BACT</name>
<dbReference type="GO" id="GO:0015086">
    <property type="term" value="F:cadmium ion transmembrane transporter activity"/>
    <property type="evidence" value="ECO:0007669"/>
    <property type="project" value="TreeGrafter"/>
</dbReference>
<keyword evidence="6 7" id="KW-0472">Membrane</keyword>
<feature type="transmembrane region" description="Helical" evidence="7">
    <location>
        <begin position="76"/>
        <end position="98"/>
    </location>
</feature>
<dbReference type="AlphaFoldDB" id="R7ZY57"/>
<keyword evidence="3" id="KW-0813">Transport</keyword>
<evidence type="ECO:0000256" key="4">
    <source>
        <dbReference type="ARBA" id="ARBA00022692"/>
    </source>
</evidence>
<dbReference type="Pfam" id="PF16916">
    <property type="entry name" value="ZT_dimer"/>
    <property type="match status" value="1"/>
</dbReference>
<dbReference type="SUPFAM" id="SSF160240">
    <property type="entry name" value="Cation efflux protein cytoplasmic domain-like"/>
    <property type="match status" value="1"/>
</dbReference>
<dbReference type="STRING" id="1232681.ADIS_0537"/>
<accession>R7ZY57</accession>
<keyword evidence="5 7" id="KW-1133">Transmembrane helix</keyword>
<dbReference type="GO" id="GO:0006882">
    <property type="term" value="P:intracellular zinc ion homeostasis"/>
    <property type="evidence" value="ECO:0007669"/>
    <property type="project" value="TreeGrafter"/>
</dbReference>
<evidence type="ECO:0000256" key="1">
    <source>
        <dbReference type="ARBA" id="ARBA00004141"/>
    </source>
</evidence>
<dbReference type="Gene3D" id="3.30.70.1350">
    <property type="entry name" value="Cation efflux protein, cytoplasmic domain"/>
    <property type="match status" value="1"/>
</dbReference>
<evidence type="ECO:0000256" key="5">
    <source>
        <dbReference type="ARBA" id="ARBA00022989"/>
    </source>
</evidence>
<sequence>MFFGFAFFDFAGVWAALPLFYGFSKVPYISYFWAFPKITARGVDKEKWRLIRLSLAVSVVLMGLKFYAYYITGSTAILTDALESIVNVVASCVAMYSIYLSSQPKDSNHPYGHGKIEFFSAGIEGILIIIAGIFIVYQSIYTFFFPEPLNELPVGMILVGFSGLANGALGYLLQKRGKVLNSLTLVADGKHLSTDAISSFVLILGIAIIYFTDLFFLDSVFSMGFAAYIIYNGYTLVRHSVGGLMDEINPLAMGMVVRILNKHRKENWIDIHNMRVQQYGGDSHIDLHLTLPYYFDLVKVHDEVHRVEEVLEENLPGYVEVFVHADPCIPESCCHYCQLKACPVRKFPKSKKIKWDEQNMAKNQKHYHELSSANPLEPTS</sequence>
<dbReference type="Pfam" id="PF01545">
    <property type="entry name" value="Cation_efflux"/>
    <property type="match status" value="1"/>
</dbReference>
<evidence type="ECO:0000259" key="9">
    <source>
        <dbReference type="Pfam" id="PF16916"/>
    </source>
</evidence>
<dbReference type="EMBL" id="AQHR01000021">
    <property type="protein sequence ID" value="EON78944.1"/>
    <property type="molecule type" value="Genomic_DNA"/>
</dbReference>
<dbReference type="Gene3D" id="1.20.1510.10">
    <property type="entry name" value="Cation efflux protein transmembrane domain"/>
    <property type="match status" value="1"/>
</dbReference>
<feature type="transmembrane region" description="Helical" evidence="7">
    <location>
        <begin position="192"/>
        <end position="211"/>
    </location>
</feature>
<organism evidence="10 11">
    <name type="scientific">Lunatimonas lonarensis</name>
    <dbReference type="NCBI Taxonomy" id="1232681"/>
    <lineage>
        <taxon>Bacteria</taxon>
        <taxon>Pseudomonadati</taxon>
        <taxon>Bacteroidota</taxon>
        <taxon>Cytophagia</taxon>
        <taxon>Cytophagales</taxon>
        <taxon>Cyclobacteriaceae</taxon>
    </lineage>
</organism>
<reference evidence="10 11" key="1">
    <citation type="submission" date="2013-02" db="EMBL/GenBank/DDBJ databases">
        <title>A novel strain isolated from Lonar lake, Maharashtra, India.</title>
        <authorList>
            <person name="Singh A."/>
        </authorList>
    </citation>
    <scope>NUCLEOTIDE SEQUENCE [LARGE SCALE GENOMIC DNA]</scope>
    <source>
        <strain evidence="10 11">AK24</strain>
    </source>
</reference>
<dbReference type="InterPro" id="IPR036837">
    <property type="entry name" value="Cation_efflux_CTD_sf"/>
</dbReference>
<feature type="transmembrane region" description="Helical" evidence="7">
    <location>
        <begin position="152"/>
        <end position="172"/>
    </location>
</feature>
<feature type="domain" description="Cation efflux protein transmembrane" evidence="8">
    <location>
        <begin position="52"/>
        <end position="245"/>
    </location>
</feature>
<protein>
    <submittedName>
        <fullName evidence="10">Cobalt-zinc-cadmium resistance protein</fullName>
    </submittedName>
</protein>
<feature type="transmembrane region" description="Helical" evidence="7">
    <location>
        <begin position="50"/>
        <end position="70"/>
    </location>
</feature>
<evidence type="ECO:0000313" key="10">
    <source>
        <dbReference type="EMBL" id="EON78944.1"/>
    </source>
</evidence>
<feature type="domain" description="Cation efflux protein cytoplasmic" evidence="9">
    <location>
        <begin position="257"/>
        <end position="328"/>
    </location>
</feature>
<dbReference type="InterPro" id="IPR058533">
    <property type="entry name" value="Cation_efflux_TM"/>
</dbReference>
<feature type="transmembrane region" description="Helical" evidence="7">
    <location>
        <begin position="118"/>
        <end position="140"/>
    </location>
</feature>
<dbReference type="PANTHER" id="PTHR43840">
    <property type="entry name" value="MITOCHONDRIAL METAL TRANSPORTER 1-RELATED"/>
    <property type="match status" value="1"/>
</dbReference>
<dbReference type="GO" id="GO:0015341">
    <property type="term" value="F:zinc efflux antiporter activity"/>
    <property type="evidence" value="ECO:0007669"/>
    <property type="project" value="TreeGrafter"/>
</dbReference>
<keyword evidence="4 7" id="KW-0812">Transmembrane</keyword>
<dbReference type="GO" id="GO:0005886">
    <property type="term" value="C:plasma membrane"/>
    <property type="evidence" value="ECO:0007669"/>
    <property type="project" value="TreeGrafter"/>
</dbReference>
<dbReference type="PATRIC" id="fig|1288963.3.peg.535"/>
<comment type="subcellular location">
    <subcellularLocation>
        <location evidence="1">Membrane</location>
        <topology evidence="1">Multi-pass membrane protein</topology>
    </subcellularLocation>
</comment>
<keyword evidence="11" id="KW-1185">Reference proteome</keyword>
<feature type="transmembrane region" description="Helical" evidence="7">
    <location>
        <begin position="6"/>
        <end position="29"/>
    </location>
</feature>
<evidence type="ECO:0000256" key="2">
    <source>
        <dbReference type="ARBA" id="ARBA00008114"/>
    </source>
</evidence>
<dbReference type="PANTHER" id="PTHR43840:SF15">
    <property type="entry name" value="MITOCHONDRIAL METAL TRANSPORTER 1-RELATED"/>
    <property type="match status" value="1"/>
</dbReference>